<reference evidence="2" key="1">
    <citation type="submission" date="2020-11" db="EMBL/GenBank/DDBJ databases">
        <authorList>
            <person name="Tran Van P."/>
        </authorList>
    </citation>
    <scope>NUCLEOTIDE SEQUENCE</scope>
</reference>
<name>A0A7R9MTL6_9ACAR</name>
<feature type="domain" description="DEAD-box helicase OB fold" evidence="1">
    <location>
        <begin position="5"/>
        <end position="65"/>
    </location>
</feature>
<evidence type="ECO:0000313" key="2">
    <source>
        <dbReference type="EMBL" id="CAD7665944.1"/>
    </source>
</evidence>
<dbReference type="AlphaFoldDB" id="A0A7R9MTL6"/>
<dbReference type="Pfam" id="PF07717">
    <property type="entry name" value="OB_NTP_bind"/>
    <property type="match status" value="1"/>
</dbReference>
<proteinExistence type="predicted"/>
<dbReference type="EMBL" id="OC965480">
    <property type="protein sequence ID" value="CAD7665944.1"/>
    <property type="molecule type" value="Genomic_DNA"/>
</dbReference>
<sequence length="91" mass="10293">NTEVIRKCLTTGLVFNTAFLQKDGTYKTKLTKNEVYIHPSSCLFGSKPENKISSILMYFCNCETSTVSPLLSDPKNFFKFLILFTSLGVRI</sequence>
<protein>
    <recommendedName>
        <fullName evidence="1">DEAD-box helicase OB fold domain-containing protein</fullName>
    </recommendedName>
</protein>
<evidence type="ECO:0000313" key="3">
    <source>
        <dbReference type="Proteomes" id="UP000728032"/>
    </source>
</evidence>
<feature type="non-terminal residue" evidence="2">
    <location>
        <position position="91"/>
    </location>
</feature>
<organism evidence="2">
    <name type="scientific">Oppiella nova</name>
    <dbReference type="NCBI Taxonomy" id="334625"/>
    <lineage>
        <taxon>Eukaryota</taxon>
        <taxon>Metazoa</taxon>
        <taxon>Ecdysozoa</taxon>
        <taxon>Arthropoda</taxon>
        <taxon>Chelicerata</taxon>
        <taxon>Arachnida</taxon>
        <taxon>Acari</taxon>
        <taxon>Acariformes</taxon>
        <taxon>Sarcoptiformes</taxon>
        <taxon>Oribatida</taxon>
        <taxon>Brachypylina</taxon>
        <taxon>Oppioidea</taxon>
        <taxon>Oppiidae</taxon>
        <taxon>Oppiella</taxon>
    </lineage>
</organism>
<dbReference type="InterPro" id="IPR011709">
    <property type="entry name" value="DEAD-box_helicase_OB_fold"/>
</dbReference>
<dbReference type="Proteomes" id="UP000728032">
    <property type="component" value="Unassembled WGS sequence"/>
</dbReference>
<accession>A0A7R9MTL6</accession>
<keyword evidence="3" id="KW-1185">Reference proteome</keyword>
<dbReference type="OrthoDB" id="10253254at2759"/>
<dbReference type="EMBL" id="CAJPVJ010050655">
    <property type="protein sequence ID" value="CAG2183076.1"/>
    <property type="molecule type" value="Genomic_DNA"/>
</dbReference>
<evidence type="ECO:0000259" key="1">
    <source>
        <dbReference type="Pfam" id="PF07717"/>
    </source>
</evidence>
<gene>
    <name evidence="2" type="ORF">ONB1V03_LOCUS22497</name>
</gene>